<evidence type="ECO:0000256" key="2">
    <source>
        <dbReference type="ARBA" id="ARBA00022448"/>
    </source>
</evidence>
<dbReference type="Proteomes" id="UP000509367">
    <property type="component" value="Chromosome"/>
</dbReference>
<feature type="domain" description="Tripartite ATP-independent periplasmic transporters DctQ component" evidence="10">
    <location>
        <begin position="23"/>
        <end position="150"/>
    </location>
</feature>
<keyword evidence="2 9" id="KW-0813">Transport</keyword>
<dbReference type="AlphaFoldDB" id="A0A6N1VH05"/>
<dbReference type="Pfam" id="PF04290">
    <property type="entry name" value="DctQ"/>
    <property type="match status" value="1"/>
</dbReference>
<evidence type="ECO:0000256" key="1">
    <source>
        <dbReference type="ARBA" id="ARBA00004429"/>
    </source>
</evidence>
<comment type="subunit">
    <text evidence="9">The complex comprises the extracytoplasmic solute receptor protein and the two transmembrane proteins.</text>
</comment>
<evidence type="ECO:0000313" key="12">
    <source>
        <dbReference type="Proteomes" id="UP000509367"/>
    </source>
</evidence>
<dbReference type="InterPro" id="IPR055348">
    <property type="entry name" value="DctQ"/>
</dbReference>
<evidence type="ECO:0000256" key="5">
    <source>
        <dbReference type="ARBA" id="ARBA00022692"/>
    </source>
</evidence>
<comment type="similarity">
    <text evidence="8 9">Belongs to the TRAP transporter small permease family.</text>
</comment>
<dbReference type="PANTHER" id="PTHR35011:SF10">
    <property type="entry name" value="TRAP TRANSPORTER SMALL PERMEASE PROTEIN"/>
    <property type="match status" value="1"/>
</dbReference>
<dbReference type="PANTHER" id="PTHR35011">
    <property type="entry name" value="2,3-DIKETO-L-GULONATE TRAP TRANSPORTER SMALL PERMEASE PROTEIN YIAM"/>
    <property type="match status" value="1"/>
</dbReference>
<name>A0A6N1VH05_9HYPH</name>
<sequence>MGALMKSLSRWLAGLACVALLFILCVTFVDVVGRYVFDAPLTFAVELVHLGMGLLVLFALPLTTIERGHVAVDIADSLLPRSGRRILALIAGICGFLFLSIVAWRLWDRAVNFLGDGLATDILFLPVWPVAFLMAFAAGAAALVAFAQIFAPDAECQDSPPIVNSED</sequence>
<comment type="subcellular location">
    <subcellularLocation>
        <location evidence="1 9">Cell inner membrane</location>
        <topology evidence="1 9">Multi-pass membrane protein</topology>
    </subcellularLocation>
</comment>
<evidence type="ECO:0000259" key="10">
    <source>
        <dbReference type="Pfam" id="PF04290"/>
    </source>
</evidence>
<keyword evidence="12" id="KW-1185">Reference proteome</keyword>
<dbReference type="InterPro" id="IPR007387">
    <property type="entry name" value="TRAP_DctQ"/>
</dbReference>
<accession>A0A6N1VH05</accession>
<comment type="function">
    <text evidence="9">Part of the tripartite ATP-independent periplasmic (TRAP) transport system.</text>
</comment>
<dbReference type="GO" id="GO:0005886">
    <property type="term" value="C:plasma membrane"/>
    <property type="evidence" value="ECO:0007669"/>
    <property type="project" value="UniProtKB-SubCell"/>
</dbReference>
<keyword evidence="7 9" id="KW-0472">Membrane</keyword>
<evidence type="ECO:0000256" key="4">
    <source>
        <dbReference type="ARBA" id="ARBA00022519"/>
    </source>
</evidence>
<protein>
    <recommendedName>
        <fullName evidence="9">TRAP transporter small permease protein</fullName>
    </recommendedName>
</protein>
<evidence type="ECO:0000256" key="7">
    <source>
        <dbReference type="ARBA" id="ARBA00023136"/>
    </source>
</evidence>
<feature type="transmembrane region" description="Helical" evidence="9">
    <location>
        <begin position="12"/>
        <end position="37"/>
    </location>
</feature>
<gene>
    <name evidence="11" type="ORF">HTY61_17860</name>
</gene>
<evidence type="ECO:0000256" key="9">
    <source>
        <dbReference type="RuleBase" id="RU369079"/>
    </source>
</evidence>
<keyword evidence="5 9" id="KW-0812">Transmembrane</keyword>
<feature type="transmembrane region" description="Helical" evidence="9">
    <location>
        <begin position="127"/>
        <end position="151"/>
    </location>
</feature>
<feature type="transmembrane region" description="Helical" evidence="9">
    <location>
        <begin position="86"/>
        <end position="107"/>
    </location>
</feature>
<keyword evidence="4 9" id="KW-0997">Cell inner membrane</keyword>
<evidence type="ECO:0000256" key="3">
    <source>
        <dbReference type="ARBA" id="ARBA00022475"/>
    </source>
</evidence>
<proteinExistence type="inferred from homology"/>
<dbReference type="EMBL" id="CP054836">
    <property type="protein sequence ID" value="QKV20180.1"/>
    <property type="molecule type" value="Genomic_DNA"/>
</dbReference>
<dbReference type="RefSeq" id="WP_175278071.1">
    <property type="nucleotide sequence ID" value="NZ_CP054836.1"/>
</dbReference>
<keyword evidence="3" id="KW-1003">Cell membrane</keyword>
<organism evidence="11 12">
    <name type="scientific">Oricola thermophila</name>
    <dbReference type="NCBI Taxonomy" id="2742145"/>
    <lineage>
        <taxon>Bacteria</taxon>
        <taxon>Pseudomonadati</taxon>
        <taxon>Pseudomonadota</taxon>
        <taxon>Alphaproteobacteria</taxon>
        <taxon>Hyphomicrobiales</taxon>
        <taxon>Ahrensiaceae</taxon>
        <taxon>Oricola</taxon>
    </lineage>
</organism>
<feature type="transmembrane region" description="Helical" evidence="9">
    <location>
        <begin position="43"/>
        <end position="65"/>
    </location>
</feature>
<keyword evidence="6 9" id="KW-1133">Transmembrane helix</keyword>
<dbReference type="KEGG" id="orm:HTY61_17860"/>
<evidence type="ECO:0000256" key="6">
    <source>
        <dbReference type="ARBA" id="ARBA00022989"/>
    </source>
</evidence>
<dbReference type="GO" id="GO:0022857">
    <property type="term" value="F:transmembrane transporter activity"/>
    <property type="evidence" value="ECO:0007669"/>
    <property type="project" value="UniProtKB-UniRule"/>
</dbReference>
<reference evidence="11 12" key="1">
    <citation type="submission" date="2020-06" db="EMBL/GenBank/DDBJ databases">
        <title>Oricola thermophila sp. nov. isolated from a tidal sediments.</title>
        <authorList>
            <person name="Kwon K.K."/>
            <person name="Yang S.-H."/>
            <person name="Park M.-J."/>
        </authorList>
    </citation>
    <scope>NUCLEOTIDE SEQUENCE [LARGE SCALE GENOMIC DNA]</scope>
    <source>
        <strain evidence="11 12">MEBiC13590</strain>
    </source>
</reference>
<evidence type="ECO:0000313" key="11">
    <source>
        <dbReference type="EMBL" id="QKV20180.1"/>
    </source>
</evidence>
<evidence type="ECO:0000256" key="8">
    <source>
        <dbReference type="ARBA" id="ARBA00038436"/>
    </source>
</evidence>
<dbReference type="GO" id="GO:0015740">
    <property type="term" value="P:C4-dicarboxylate transport"/>
    <property type="evidence" value="ECO:0007669"/>
    <property type="project" value="TreeGrafter"/>
</dbReference>